<dbReference type="RefSeq" id="WP_306051174.1">
    <property type="nucleotide sequence ID" value="NZ_CP120997.1"/>
</dbReference>
<evidence type="ECO:0008006" key="4">
    <source>
        <dbReference type="Google" id="ProtNLM"/>
    </source>
</evidence>
<evidence type="ECO:0000256" key="1">
    <source>
        <dbReference type="SAM" id="MobiDB-lite"/>
    </source>
</evidence>
<keyword evidence="3" id="KW-1185">Reference proteome</keyword>
<gene>
    <name evidence="2" type="ORF">P8A18_01975</name>
</gene>
<sequence length="217" mass="23981">MHDKPLLKSAGELLRRRHGSSRTSVKEPDRFGVDMPLVGGFLSGTLTPDEEARLADEVAELLPHRWDLPNKTVERLTPLIDHLGGQKELMVWLDRHPGLPRHMARIYVLMGNLDRYSDDPAVLDAVRRARARTPYPEGLREHLTPATTDATLAGLGSAIEGLLSDGREDDATALALATADWLRGAVRDTENPGAELREVGELMDHLYRDISESGARS</sequence>
<evidence type="ECO:0000313" key="3">
    <source>
        <dbReference type="Proteomes" id="UP001239522"/>
    </source>
</evidence>
<proteinExistence type="predicted"/>
<organism evidence="2 3">
    <name type="scientific">Streptomyces castrisilvae</name>
    <dbReference type="NCBI Taxonomy" id="3033811"/>
    <lineage>
        <taxon>Bacteria</taxon>
        <taxon>Bacillati</taxon>
        <taxon>Actinomycetota</taxon>
        <taxon>Actinomycetes</taxon>
        <taxon>Kitasatosporales</taxon>
        <taxon>Streptomycetaceae</taxon>
        <taxon>Streptomyces</taxon>
    </lineage>
</organism>
<dbReference type="Proteomes" id="UP001239522">
    <property type="component" value="Chromosome"/>
</dbReference>
<protein>
    <recommendedName>
        <fullName evidence="4">TetR family transcriptional regulator</fullName>
    </recommendedName>
</protein>
<feature type="region of interest" description="Disordered" evidence="1">
    <location>
        <begin position="1"/>
        <end position="29"/>
    </location>
</feature>
<dbReference type="EMBL" id="CP120997">
    <property type="protein sequence ID" value="WLQ32288.1"/>
    <property type="molecule type" value="Genomic_DNA"/>
</dbReference>
<evidence type="ECO:0000313" key="2">
    <source>
        <dbReference type="EMBL" id="WLQ32288.1"/>
    </source>
</evidence>
<name>A0ABY9HCQ5_9ACTN</name>
<accession>A0ABY9HCQ5</accession>
<reference evidence="2 3" key="1">
    <citation type="submission" date="2023-03" db="EMBL/GenBank/DDBJ databases">
        <title>Isolation and description of six Streptomyces strains from soil environments, able to metabolize different microbial glucans.</title>
        <authorList>
            <person name="Widen T."/>
            <person name="Larsbrink J."/>
        </authorList>
    </citation>
    <scope>NUCLEOTIDE SEQUENCE [LARGE SCALE GENOMIC DNA]</scope>
    <source>
        <strain evidence="2 3">Mut1</strain>
    </source>
</reference>